<feature type="signal peptide" evidence="1">
    <location>
        <begin position="1"/>
        <end position="21"/>
    </location>
</feature>
<feature type="chain" id="PRO_5011678520" evidence="1">
    <location>
        <begin position="22"/>
        <end position="173"/>
    </location>
</feature>
<keyword evidence="3" id="KW-1185">Reference proteome</keyword>
<name>A0A1G8Z6Z2_9GAMM</name>
<dbReference type="PANTHER" id="PTHR41247">
    <property type="entry name" value="HTH-TYPE TRANSCRIPTIONAL REPRESSOR YCNK"/>
    <property type="match status" value="1"/>
</dbReference>
<dbReference type="Pfam" id="PF05573">
    <property type="entry name" value="NosL"/>
    <property type="match status" value="1"/>
</dbReference>
<dbReference type="RefSeq" id="WP_090367619.1">
    <property type="nucleotide sequence ID" value="NZ_FNEM01000019.1"/>
</dbReference>
<evidence type="ECO:0000313" key="3">
    <source>
        <dbReference type="Proteomes" id="UP000199527"/>
    </source>
</evidence>
<dbReference type="OrthoDB" id="982633at2"/>
<protein>
    <submittedName>
        <fullName evidence="2">Copper chaperone NosL</fullName>
    </submittedName>
</protein>
<evidence type="ECO:0000256" key="1">
    <source>
        <dbReference type="SAM" id="SignalP"/>
    </source>
</evidence>
<dbReference type="Proteomes" id="UP000199527">
    <property type="component" value="Unassembled WGS sequence"/>
</dbReference>
<dbReference type="PANTHER" id="PTHR41247:SF1">
    <property type="entry name" value="HTH-TYPE TRANSCRIPTIONAL REPRESSOR YCNK"/>
    <property type="match status" value="1"/>
</dbReference>
<evidence type="ECO:0000313" key="2">
    <source>
        <dbReference type="EMBL" id="SDK10859.1"/>
    </source>
</evidence>
<dbReference type="AlphaFoldDB" id="A0A1G8Z6Z2"/>
<dbReference type="EMBL" id="FNEM01000019">
    <property type="protein sequence ID" value="SDK10859.1"/>
    <property type="molecule type" value="Genomic_DNA"/>
</dbReference>
<dbReference type="InterPro" id="IPR008719">
    <property type="entry name" value="N2O_reductase_NosL"/>
</dbReference>
<organism evidence="2 3">
    <name type="scientific">Ferrimonas sediminum</name>
    <dbReference type="NCBI Taxonomy" id="718193"/>
    <lineage>
        <taxon>Bacteria</taxon>
        <taxon>Pseudomonadati</taxon>
        <taxon>Pseudomonadota</taxon>
        <taxon>Gammaproteobacteria</taxon>
        <taxon>Alteromonadales</taxon>
        <taxon>Ferrimonadaceae</taxon>
        <taxon>Ferrimonas</taxon>
    </lineage>
</organism>
<gene>
    <name evidence="2" type="ORF">SAMN04488540_11918</name>
</gene>
<accession>A0A1G8Z6Z2</accession>
<proteinExistence type="predicted"/>
<keyword evidence="1" id="KW-0732">Signal</keyword>
<sequence length="173" mass="18809">MRILPFLLVALVLSGCGQSQAESTTVAASEAAVTHIDEQRRCHQCGMFITRYPGPKGVVKLKGQQAAMAFCSTGDLFQFILQPQNQRQVTQVWVHDLAQTDWDKPADSAFMDAHEAWYVAGSSRHGAMGPTLASFSSENVANAFANSYGGKVLRFDQLTLDNLGTMAGHGHKH</sequence>
<dbReference type="PROSITE" id="PS51257">
    <property type="entry name" value="PROKAR_LIPOPROTEIN"/>
    <property type="match status" value="1"/>
</dbReference>
<dbReference type="Gene3D" id="3.30.70.2060">
    <property type="match status" value="1"/>
</dbReference>
<reference evidence="3" key="1">
    <citation type="submission" date="2016-10" db="EMBL/GenBank/DDBJ databases">
        <authorList>
            <person name="Varghese N."/>
            <person name="Submissions S."/>
        </authorList>
    </citation>
    <scope>NUCLEOTIDE SEQUENCE [LARGE SCALE GENOMIC DNA]</scope>
    <source>
        <strain evidence="3">DSM 23317</strain>
    </source>
</reference>
<dbReference type="SUPFAM" id="SSF160387">
    <property type="entry name" value="NosL/MerB-like"/>
    <property type="match status" value="1"/>
</dbReference>
<dbReference type="Gene3D" id="3.30.70.2050">
    <property type="match status" value="1"/>
</dbReference>